<dbReference type="AlphaFoldDB" id="A0AAU7CE84"/>
<feature type="region of interest" description="Disordered" evidence="1">
    <location>
        <begin position="158"/>
        <end position="260"/>
    </location>
</feature>
<sequence>MSVERSKNFRRVVNVGLFFLTPMGWAGQATAQGHTADPYKPYNQQYEQFVYPSFPSGYGLTPNQNLLQPGGYGAANQFQRFMESEIGPADEFGTGRRRTGPGVPYYSAYRQYDKEYNRVYQPNQASDKDFYHDQRSRHEKYIAYLKERDPRKRAELYRAYTKDSSKVSRDLANPRGQAPREPGAEAASPGGARRQSSAATPGAASSRSPLFSGSRSNPATKPSTRQRTPSDILRENEELESSSRLTAPGLAPRSGSTRPK</sequence>
<feature type="chain" id="PRO_5043929990" evidence="2">
    <location>
        <begin position="32"/>
        <end position="260"/>
    </location>
</feature>
<evidence type="ECO:0000256" key="1">
    <source>
        <dbReference type="SAM" id="MobiDB-lite"/>
    </source>
</evidence>
<evidence type="ECO:0000256" key="2">
    <source>
        <dbReference type="SAM" id="SignalP"/>
    </source>
</evidence>
<evidence type="ECO:0000313" key="3">
    <source>
        <dbReference type="EMBL" id="XBH03358.1"/>
    </source>
</evidence>
<organism evidence="3">
    <name type="scientific">Singulisphaera sp. Ch08</name>
    <dbReference type="NCBI Taxonomy" id="3120278"/>
    <lineage>
        <taxon>Bacteria</taxon>
        <taxon>Pseudomonadati</taxon>
        <taxon>Planctomycetota</taxon>
        <taxon>Planctomycetia</taxon>
        <taxon>Isosphaerales</taxon>
        <taxon>Isosphaeraceae</taxon>
        <taxon>Singulisphaera</taxon>
    </lineage>
</organism>
<feature type="compositionally biased region" description="Low complexity" evidence="1">
    <location>
        <begin position="205"/>
        <end position="216"/>
    </location>
</feature>
<feature type="signal peptide" evidence="2">
    <location>
        <begin position="1"/>
        <end position="31"/>
    </location>
</feature>
<dbReference type="RefSeq" id="WP_406696091.1">
    <property type="nucleotide sequence ID" value="NZ_CP155447.1"/>
</dbReference>
<feature type="compositionally biased region" description="Polar residues" evidence="1">
    <location>
        <begin position="217"/>
        <end position="229"/>
    </location>
</feature>
<dbReference type="EMBL" id="CP155447">
    <property type="protein sequence ID" value="XBH03358.1"/>
    <property type="molecule type" value="Genomic_DNA"/>
</dbReference>
<reference evidence="3" key="1">
    <citation type="submission" date="2024-05" db="EMBL/GenBank/DDBJ databases">
        <title>Planctomycetes of the genus Singulisphaera possess chitinolytic capabilities.</title>
        <authorList>
            <person name="Ivanova A."/>
        </authorList>
    </citation>
    <scope>NUCLEOTIDE SEQUENCE</scope>
    <source>
        <strain evidence="3">Ch08T</strain>
    </source>
</reference>
<protein>
    <submittedName>
        <fullName evidence="3">Uncharacterized protein</fullName>
    </submittedName>
</protein>
<accession>A0AAU7CE84</accession>
<keyword evidence="2" id="KW-0732">Signal</keyword>
<gene>
    <name evidence="3" type="ORF">V5E97_34370</name>
</gene>
<name>A0AAU7CE84_9BACT</name>
<feature type="compositionally biased region" description="Basic and acidic residues" evidence="1">
    <location>
        <begin position="158"/>
        <end position="169"/>
    </location>
</feature>
<proteinExistence type="predicted"/>
<feature type="compositionally biased region" description="Low complexity" evidence="1">
    <location>
        <begin position="179"/>
        <end position="194"/>
    </location>
</feature>